<dbReference type="RefSeq" id="WP_055221802.1">
    <property type="nucleotide sequence ID" value="NZ_JAAITQ010000034.1"/>
</dbReference>
<accession>A0ABX2GGJ6</accession>
<evidence type="ECO:0000259" key="1">
    <source>
        <dbReference type="Pfam" id="PF04754"/>
    </source>
</evidence>
<dbReference type="Proteomes" id="UP000768180">
    <property type="component" value="Unassembled WGS sequence"/>
</dbReference>
<comment type="caution">
    <text evidence="2">The sequence shown here is derived from an EMBL/GenBank/DDBJ whole genome shotgun (WGS) entry which is preliminary data.</text>
</comment>
<protein>
    <submittedName>
        <fullName evidence="2">Transposase</fullName>
    </submittedName>
</protein>
<name>A0ABX2GGJ6_9FIRM</name>
<feature type="domain" description="Transposase (putative) YhgA-like" evidence="1">
    <location>
        <begin position="124"/>
        <end position="229"/>
    </location>
</feature>
<sequence>MSKKDTVTKAFMRENTVFADAFNYLIFNGKKVIQPERLQELDTTELVQLIAKGKNNKNESVQKYRDILKAAVIMEDENADYLLLGIENQTEIHYAMPVRNMIYDALQYGNQVAAIAAQNVKEKKAPTRAEFLSGFYKADKLRPVITLVLHFGADPWDGATSLHEMMDFPLEEMRTFIQDYKIHLIDPAALEPDELEKFSTSLREVLGCIKYSKDKEKLSSFIRNNTRMMLEINAARVIQAITNITLDLSEEVEEVDMCKAIDDMMQDSREEGKAEGRTEGILFALTGLVRDGVLSIKDAAFRANMTESAFEAAMKKI</sequence>
<evidence type="ECO:0000313" key="3">
    <source>
        <dbReference type="Proteomes" id="UP000768180"/>
    </source>
</evidence>
<dbReference type="EMBL" id="JAAITQ010000034">
    <property type="protein sequence ID" value="NSE17506.1"/>
    <property type="molecule type" value="Genomic_DNA"/>
</dbReference>
<gene>
    <name evidence="2" type="ORF">G5B05_14120</name>
</gene>
<dbReference type="Pfam" id="PF04754">
    <property type="entry name" value="Transposase_31"/>
    <property type="match status" value="1"/>
</dbReference>
<proteinExistence type="predicted"/>
<keyword evidence="3" id="KW-1185">Reference proteome</keyword>
<evidence type="ECO:0000313" key="2">
    <source>
        <dbReference type="EMBL" id="NSE17506.1"/>
    </source>
</evidence>
<dbReference type="InterPro" id="IPR006842">
    <property type="entry name" value="Transposase_31"/>
</dbReference>
<reference evidence="2 3" key="1">
    <citation type="journal article" date="2020" name="Cell Host Microbe">
        <title>Functional and Genomic Variation between Human-Derived Isolates of Lachnospiraceae Reveals Inter- and Intra-Species Diversity.</title>
        <authorList>
            <person name="Sorbara M.T."/>
            <person name="Littmann E.R."/>
            <person name="Fontana E."/>
            <person name="Moody T.U."/>
            <person name="Kohout C.E."/>
            <person name="Gjonbalaj M."/>
            <person name="Eaton V."/>
            <person name="Seok R."/>
            <person name="Leiner I.M."/>
            <person name="Pamer E.G."/>
        </authorList>
    </citation>
    <scope>NUCLEOTIDE SEQUENCE [LARGE SCALE GENOMIC DNA]</scope>
    <source>
        <strain evidence="2 3">MSK.14.54</strain>
    </source>
</reference>
<organism evidence="2 3">
    <name type="scientific">Fusicatenibacter saccharivorans</name>
    <dbReference type="NCBI Taxonomy" id="1150298"/>
    <lineage>
        <taxon>Bacteria</taxon>
        <taxon>Bacillati</taxon>
        <taxon>Bacillota</taxon>
        <taxon>Clostridia</taxon>
        <taxon>Lachnospirales</taxon>
        <taxon>Lachnospiraceae</taxon>
        <taxon>Fusicatenibacter</taxon>
    </lineage>
</organism>